<accession>A0ABN2JF29</accession>
<proteinExistence type="predicted"/>
<keyword evidence="2" id="KW-1185">Reference proteome</keyword>
<name>A0ABN2JF29_9ACTN</name>
<reference evidence="1 2" key="1">
    <citation type="journal article" date="2019" name="Int. J. Syst. Evol. Microbiol.">
        <title>The Global Catalogue of Microorganisms (GCM) 10K type strain sequencing project: providing services to taxonomists for standard genome sequencing and annotation.</title>
        <authorList>
            <consortium name="The Broad Institute Genomics Platform"/>
            <consortium name="The Broad Institute Genome Sequencing Center for Infectious Disease"/>
            <person name="Wu L."/>
            <person name="Ma J."/>
        </authorList>
    </citation>
    <scope>NUCLEOTIDE SEQUENCE [LARGE SCALE GENOMIC DNA]</scope>
    <source>
        <strain evidence="1 2">JCM 13518</strain>
    </source>
</reference>
<organism evidence="1 2">
    <name type="scientific">Aeromicrobium alkaliterrae</name>
    <dbReference type="NCBI Taxonomy" id="302168"/>
    <lineage>
        <taxon>Bacteria</taxon>
        <taxon>Bacillati</taxon>
        <taxon>Actinomycetota</taxon>
        <taxon>Actinomycetes</taxon>
        <taxon>Propionibacteriales</taxon>
        <taxon>Nocardioidaceae</taxon>
        <taxon>Aeromicrobium</taxon>
    </lineage>
</organism>
<comment type="caution">
    <text evidence="1">The sequence shown here is derived from an EMBL/GenBank/DDBJ whole genome shotgun (WGS) entry which is preliminary data.</text>
</comment>
<gene>
    <name evidence="1" type="ORF">GCM10009710_01990</name>
</gene>
<dbReference type="EMBL" id="BAAAME010000002">
    <property type="protein sequence ID" value="GAA1724807.1"/>
    <property type="molecule type" value="Genomic_DNA"/>
</dbReference>
<dbReference type="RefSeq" id="WP_344196794.1">
    <property type="nucleotide sequence ID" value="NZ_BAAAME010000002.1"/>
</dbReference>
<dbReference type="Proteomes" id="UP001501057">
    <property type="component" value="Unassembled WGS sequence"/>
</dbReference>
<sequence length="139" mass="14785">MSVIEGLDRPVVDGVRLPFACVDDADGGRHDTVVKARAIRCALSRICGICAEVLTRPVAFLGSAEEAEAVEFLFPPCHVSCAEEAVREHAPRGAVLGHAEAPGEWVVLTTAGFDLVRPTKRGAPVAFRPNSVLARVDLD</sequence>
<evidence type="ECO:0000313" key="2">
    <source>
        <dbReference type="Proteomes" id="UP001501057"/>
    </source>
</evidence>
<protein>
    <submittedName>
        <fullName evidence="1">Uncharacterized protein</fullName>
    </submittedName>
</protein>
<evidence type="ECO:0000313" key="1">
    <source>
        <dbReference type="EMBL" id="GAA1724807.1"/>
    </source>
</evidence>